<evidence type="ECO:0000313" key="4">
    <source>
        <dbReference type="Proteomes" id="UP000325313"/>
    </source>
</evidence>
<proteinExistence type="predicted"/>
<evidence type="ECO:0000313" key="3">
    <source>
        <dbReference type="Proteomes" id="UP000324748"/>
    </source>
</evidence>
<keyword evidence="3" id="KW-1185">Reference proteome</keyword>
<evidence type="ECO:0008006" key="5">
    <source>
        <dbReference type="Google" id="ProtNLM"/>
    </source>
</evidence>
<dbReference type="EMBL" id="VDEP01000104">
    <property type="protein sequence ID" value="KAA1131292.1"/>
    <property type="molecule type" value="Genomic_DNA"/>
</dbReference>
<comment type="caution">
    <text evidence="2">The sequence shown here is derived from an EMBL/GenBank/DDBJ whole genome shotgun (WGS) entry which is preliminary data.</text>
</comment>
<name>A0A5B0S0M1_PUCGR</name>
<dbReference type="OrthoDB" id="2287304at2759"/>
<dbReference type="PANTHER" id="PTHR47150:SF5">
    <property type="entry name" value="OS07G0546750 PROTEIN"/>
    <property type="match status" value="1"/>
</dbReference>
<sequence length="432" mass="49719">MDESKDNNTPVDVLTQEEFTQIIIRRQQLASSANTRRTMLLESAILMLDNDTRYDDLFGKHGGSKPGKKPNIPRNFEAAYQQLYQHYFSDSPLYDSSFDDYFIQKPDALGRMGLHPLVKVTAALRMLAYGGAGDCNDEYLQLSETTSLQCMDRFCDAIVSIYGGEYLREPTAEDLDRLLEIGARRGFPGMLGSVDCMHWEWKNCPSAWAGQFQGKEETPTVILEAVASQDLWIWQAYFGLPGSHNDINVLDQLPLFKNLLNGQAPKCEYSINGHDYKQGYYLANGIYPDWAVFVKTLSEPEGLEQKHFVKMQEGRRKDVERAFGVLQARFVIVSRPARGWKHQNLTNIMKSCIILHNMIVEDERDSYLEYVYDQNPAEVITPVEVTRGTQISFSEFIDNYHSMKDIEIHYRLRHDLIRHQWDVKGRQADELE</sequence>
<evidence type="ECO:0000313" key="1">
    <source>
        <dbReference type="EMBL" id="KAA1081132.1"/>
    </source>
</evidence>
<dbReference type="PANTHER" id="PTHR47150">
    <property type="entry name" value="OS12G0169200 PROTEIN"/>
    <property type="match status" value="1"/>
</dbReference>
<dbReference type="Proteomes" id="UP000324748">
    <property type="component" value="Unassembled WGS sequence"/>
</dbReference>
<dbReference type="EMBL" id="VSWC01000131">
    <property type="protein sequence ID" value="KAA1081132.1"/>
    <property type="molecule type" value="Genomic_DNA"/>
</dbReference>
<gene>
    <name evidence="1" type="ORF">PGT21_050295</name>
    <name evidence="2" type="ORF">PGTUg99_029713</name>
</gene>
<accession>A0A5B0S0M1</accession>
<reference evidence="3 4" key="1">
    <citation type="submission" date="2019-05" db="EMBL/GenBank/DDBJ databases">
        <title>Emergence of the Ug99 lineage of the wheat stem rust pathogen through somatic hybridization.</title>
        <authorList>
            <person name="Li F."/>
            <person name="Upadhyaya N.M."/>
            <person name="Sperschneider J."/>
            <person name="Matny O."/>
            <person name="Nguyen-Phuc H."/>
            <person name="Mago R."/>
            <person name="Raley C."/>
            <person name="Miller M.E."/>
            <person name="Silverstein K.A.T."/>
            <person name="Henningsen E."/>
            <person name="Hirsch C.D."/>
            <person name="Visser B."/>
            <person name="Pretorius Z.A."/>
            <person name="Steffenson B.J."/>
            <person name="Schwessinger B."/>
            <person name="Dodds P.N."/>
            <person name="Figueroa M."/>
        </authorList>
    </citation>
    <scope>NUCLEOTIDE SEQUENCE [LARGE SCALE GENOMIC DNA]</scope>
    <source>
        <strain evidence="1">21-0</strain>
        <strain evidence="2 4">Ug99</strain>
    </source>
</reference>
<dbReference type="InterPro" id="IPR006912">
    <property type="entry name" value="Harbinger_derived_prot"/>
</dbReference>
<evidence type="ECO:0000313" key="2">
    <source>
        <dbReference type="EMBL" id="KAA1131292.1"/>
    </source>
</evidence>
<protein>
    <recommendedName>
        <fullName evidence="5">DDE Tnp4 domain-containing protein</fullName>
    </recommendedName>
</protein>
<dbReference type="AlphaFoldDB" id="A0A5B0S0M1"/>
<dbReference type="Pfam" id="PF04827">
    <property type="entry name" value="Plant_tran"/>
    <property type="match status" value="1"/>
</dbReference>
<dbReference type="Proteomes" id="UP000325313">
    <property type="component" value="Unassembled WGS sequence"/>
</dbReference>
<organism evidence="2 4">
    <name type="scientific">Puccinia graminis f. sp. tritici</name>
    <dbReference type="NCBI Taxonomy" id="56615"/>
    <lineage>
        <taxon>Eukaryota</taxon>
        <taxon>Fungi</taxon>
        <taxon>Dikarya</taxon>
        <taxon>Basidiomycota</taxon>
        <taxon>Pucciniomycotina</taxon>
        <taxon>Pucciniomycetes</taxon>
        <taxon>Pucciniales</taxon>
        <taxon>Pucciniaceae</taxon>
        <taxon>Puccinia</taxon>
    </lineage>
</organism>